<dbReference type="InterPro" id="IPR045592">
    <property type="entry name" value="DUF6461"/>
</dbReference>
<organism evidence="1 2">
    <name type="scientific">Rhodococcus ruber</name>
    <dbReference type="NCBI Taxonomy" id="1830"/>
    <lineage>
        <taxon>Bacteria</taxon>
        <taxon>Bacillati</taxon>
        <taxon>Actinomycetota</taxon>
        <taxon>Actinomycetes</taxon>
        <taxon>Mycobacteriales</taxon>
        <taxon>Nocardiaceae</taxon>
        <taxon>Rhodococcus</taxon>
    </lineage>
</organism>
<accession>A0ABT4MAU9</accession>
<gene>
    <name evidence="1" type="ORF">O4220_06155</name>
</gene>
<dbReference type="Proteomes" id="UP001081071">
    <property type="component" value="Unassembled WGS sequence"/>
</dbReference>
<proteinExistence type="predicted"/>
<dbReference type="RefSeq" id="WP_269602789.1">
    <property type="nucleotide sequence ID" value="NZ_JAPWIJ010000002.1"/>
</dbReference>
<protein>
    <submittedName>
        <fullName evidence="1">DUF6461 domain-containing protein</fullName>
    </submittedName>
</protein>
<keyword evidence="2" id="KW-1185">Reference proteome</keyword>
<evidence type="ECO:0000313" key="1">
    <source>
        <dbReference type="EMBL" id="MCZ4518096.1"/>
    </source>
</evidence>
<dbReference type="EMBL" id="JAPWIJ010000002">
    <property type="protein sequence ID" value="MCZ4518096.1"/>
    <property type="molecule type" value="Genomic_DNA"/>
</dbReference>
<reference evidence="1" key="1">
    <citation type="submission" date="2022-12" db="EMBL/GenBank/DDBJ databases">
        <authorList>
            <person name="Krivoruchko A.V."/>
            <person name="Elkin A."/>
        </authorList>
    </citation>
    <scope>NUCLEOTIDE SEQUENCE</scope>
    <source>
        <strain evidence="1">IEGM 1391</strain>
    </source>
</reference>
<dbReference type="Pfam" id="PF20062">
    <property type="entry name" value="DUF6461"/>
    <property type="match status" value="1"/>
</dbReference>
<sequence length="394" mass="43416">MRSYEEYLFIPDLYEGWIGNGYVSTIICETSTAEVLQAFGADDTEHATAEGITDLSTAEFDLEAAGKLDGLDTQLIDVMDLGDNKVLLVQQHSQYVGATESYLQPLFAGRDIVSHSSLGSGERFVWWSDGNVVADFDPYHYDVEENRAPESVIEAARTIGGIGIDGPPPQNDGYPSVAGSFALADHLTQSHVSPDVLSRGIFAVAVVRTGPALPVETPRTFESESSWGAVVDRYQKSSRLSRYGRAVETRGDRVAEILFWYRPYRSYRMADREGVRHIINRRGDYWSRVDGTLQKGAPPIGLEVHPDTLVEVQKNWDVEFSTLIADNTEGTAVEVGGRAAWEFELPPGWQGFPSAVAFDAESGIALRRNMPYISIEFSEIVVGTDLADDLFDGD</sequence>
<name>A0ABT4MAU9_9NOCA</name>
<evidence type="ECO:0000313" key="2">
    <source>
        <dbReference type="Proteomes" id="UP001081071"/>
    </source>
</evidence>
<comment type="caution">
    <text evidence="1">The sequence shown here is derived from an EMBL/GenBank/DDBJ whole genome shotgun (WGS) entry which is preliminary data.</text>
</comment>